<accession>A0A0D6JUF5</accession>
<evidence type="ECO:0000313" key="3">
    <source>
        <dbReference type="Proteomes" id="UP000198902"/>
    </source>
</evidence>
<feature type="transmembrane region" description="Helical" evidence="1">
    <location>
        <begin position="93"/>
        <end position="112"/>
    </location>
</feature>
<dbReference type="Proteomes" id="UP000198902">
    <property type="component" value="Unassembled WGS sequence"/>
</dbReference>
<feature type="transmembrane region" description="Helical" evidence="1">
    <location>
        <begin position="143"/>
        <end position="161"/>
    </location>
</feature>
<dbReference type="AlphaFoldDB" id="A0A0D6JUF5"/>
<dbReference type="OrthoDB" id="343232at2157"/>
<sequence>MAERVPEFALLIGVFLGLSATVSAAVLSGALFRPLLFGAVVCYPFAAFGVLRSDDPSEALPPRVVLGLGAAIGLLTAATAVLERATVEPLDGLFAAVVVSLPPVAYAVRFGAGVNPLSPVASLACCAVVGAAFLALAPRLGTTSALLGFVLGLSGALYADARGFRPTHRQQRAGVAAGVFVGVAVAGIGVAMRLPLGPTTAAAVVAALTPSLFVALARTRTPNRRYRS</sequence>
<keyword evidence="3" id="KW-1185">Reference proteome</keyword>
<evidence type="ECO:0000256" key="1">
    <source>
        <dbReference type="SAM" id="Phobius"/>
    </source>
</evidence>
<keyword evidence="1" id="KW-1133">Transmembrane helix</keyword>
<feature type="transmembrane region" description="Helical" evidence="1">
    <location>
        <begin position="63"/>
        <end position="81"/>
    </location>
</feature>
<proteinExistence type="predicted"/>
<feature type="transmembrane region" description="Helical" evidence="1">
    <location>
        <begin position="200"/>
        <end position="217"/>
    </location>
</feature>
<name>A0A0D6JUF5_9EURY</name>
<evidence type="ECO:0000313" key="2">
    <source>
        <dbReference type="EMBL" id="CQR51351.1"/>
    </source>
</evidence>
<keyword evidence="1" id="KW-0812">Transmembrane</keyword>
<dbReference type="RefSeq" id="WP_089779693.1">
    <property type="nucleotide sequence ID" value="NZ_CABLRR010000002.1"/>
</dbReference>
<protein>
    <submittedName>
        <fullName evidence="2">Uncharacterized protein</fullName>
    </submittedName>
</protein>
<gene>
    <name evidence="2" type="ORF">BN996_02706</name>
</gene>
<dbReference type="EMBL" id="CSTE01000002">
    <property type="protein sequence ID" value="CQR51351.1"/>
    <property type="molecule type" value="Genomic_DNA"/>
</dbReference>
<organism evidence="2 3">
    <name type="scientific">Haloferax massiliensis</name>
    <dbReference type="NCBI Taxonomy" id="1476858"/>
    <lineage>
        <taxon>Archaea</taxon>
        <taxon>Methanobacteriati</taxon>
        <taxon>Methanobacteriota</taxon>
        <taxon>Stenosarchaea group</taxon>
        <taxon>Halobacteria</taxon>
        <taxon>Halobacteriales</taxon>
        <taxon>Haloferacaceae</taxon>
        <taxon>Haloferax</taxon>
    </lineage>
</organism>
<feature type="transmembrane region" description="Helical" evidence="1">
    <location>
        <begin position="119"/>
        <end position="137"/>
    </location>
</feature>
<feature type="transmembrane region" description="Helical" evidence="1">
    <location>
        <begin position="173"/>
        <end position="194"/>
    </location>
</feature>
<keyword evidence="1" id="KW-0472">Membrane</keyword>
<reference evidence="3" key="1">
    <citation type="submission" date="2015-03" db="EMBL/GenBank/DDBJ databases">
        <authorList>
            <person name="Urmite Genomes"/>
        </authorList>
    </citation>
    <scope>NUCLEOTIDE SEQUENCE [LARGE SCALE GENOMIC DNA]</scope>
    <source>
        <strain evidence="3">Arc-Hr</strain>
    </source>
</reference>
<feature type="transmembrane region" description="Helical" evidence="1">
    <location>
        <begin position="34"/>
        <end position="51"/>
    </location>
</feature>